<evidence type="ECO:0000256" key="3">
    <source>
        <dbReference type="ARBA" id="ARBA00023136"/>
    </source>
</evidence>
<feature type="region of interest" description="Disordered" evidence="5">
    <location>
        <begin position="1"/>
        <end position="29"/>
    </location>
</feature>
<proteinExistence type="inferred from homology"/>
<protein>
    <recommendedName>
        <fullName evidence="4">Copper transport protein</fullName>
    </recommendedName>
</protein>
<keyword evidence="3 4" id="KW-0472">Membrane</keyword>
<keyword evidence="4" id="KW-0406">Ion transport</keyword>
<evidence type="ECO:0000256" key="2">
    <source>
        <dbReference type="ARBA" id="ARBA00022989"/>
    </source>
</evidence>
<evidence type="ECO:0000256" key="5">
    <source>
        <dbReference type="SAM" id="MobiDB-lite"/>
    </source>
</evidence>
<dbReference type="PANTHER" id="PTHR12483:SF120">
    <property type="entry name" value="HIGH-AFFINITY COPPER TRANSPORTER CTRA2"/>
    <property type="match status" value="1"/>
</dbReference>
<dbReference type="Pfam" id="PF04145">
    <property type="entry name" value="Ctr"/>
    <property type="match status" value="1"/>
</dbReference>
<keyword evidence="4" id="KW-0187">Copper transport</keyword>
<reference evidence="6 7" key="1">
    <citation type="submission" date="2023-01" db="EMBL/GenBank/DDBJ databases">
        <title>Analysis of 21 Apiospora genomes using comparative genomics revels a genus with tremendous synthesis potential of carbohydrate active enzymes and secondary metabolites.</title>
        <authorList>
            <person name="Sorensen T."/>
        </authorList>
    </citation>
    <scope>NUCLEOTIDE SEQUENCE [LARGE SCALE GENOMIC DNA]</scope>
    <source>
        <strain evidence="6 7">CBS 135458</strain>
    </source>
</reference>
<dbReference type="EMBL" id="JAQQWL010000008">
    <property type="protein sequence ID" value="KAK8061724.1"/>
    <property type="molecule type" value="Genomic_DNA"/>
</dbReference>
<dbReference type="PANTHER" id="PTHR12483">
    <property type="entry name" value="SOLUTE CARRIER FAMILY 31 COPPER TRANSPORTERS"/>
    <property type="match status" value="1"/>
</dbReference>
<sequence>MDMSMPMPTATATGATPSSTMDGMTHTGGDGAAMPMTMDMSQMAMIFFQSATSPLFAKAWTPAGPGAYAGTCIFLVVLATLHRVLIAVRNLVFETVPHGLPKLDTDEEEAAYQRRYGRSAGVLARVRRALHDNPFRIATETARAFSEVIIGGVGYLLMLAVMTMNVGYFLSVLGGVFLGAFLAGRFGTVDH</sequence>
<comment type="similarity">
    <text evidence="4">Belongs to the copper transporter (Ctr) (TC 1.A.56) family. SLC31A subfamily.</text>
</comment>
<comment type="subcellular location">
    <subcellularLocation>
        <location evidence="4">Membrane</location>
        <topology evidence="4">Multi-pass membrane protein</topology>
    </subcellularLocation>
</comment>
<evidence type="ECO:0000256" key="1">
    <source>
        <dbReference type="ARBA" id="ARBA00022692"/>
    </source>
</evidence>
<organism evidence="6 7">
    <name type="scientific">Apiospora phragmitis</name>
    <dbReference type="NCBI Taxonomy" id="2905665"/>
    <lineage>
        <taxon>Eukaryota</taxon>
        <taxon>Fungi</taxon>
        <taxon>Dikarya</taxon>
        <taxon>Ascomycota</taxon>
        <taxon>Pezizomycotina</taxon>
        <taxon>Sordariomycetes</taxon>
        <taxon>Xylariomycetidae</taxon>
        <taxon>Amphisphaeriales</taxon>
        <taxon>Apiosporaceae</taxon>
        <taxon>Apiospora</taxon>
    </lineage>
</organism>
<dbReference type="InterPro" id="IPR007274">
    <property type="entry name" value="Cop_transporter"/>
</dbReference>
<evidence type="ECO:0000313" key="7">
    <source>
        <dbReference type="Proteomes" id="UP001480595"/>
    </source>
</evidence>
<keyword evidence="4" id="KW-0186">Copper</keyword>
<feature type="transmembrane region" description="Helical" evidence="4">
    <location>
        <begin position="168"/>
        <end position="187"/>
    </location>
</feature>
<dbReference type="Proteomes" id="UP001480595">
    <property type="component" value="Unassembled WGS sequence"/>
</dbReference>
<accession>A0ABR1US17</accession>
<keyword evidence="4" id="KW-0813">Transport</keyword>
<name>A0ABR1US17_9PEZI</name>
<evidence type="ECO:0000313" key="6">
    <source>
        <dbReference type="EMBL" id="KAK8061724.1"/>
    </source>
</evidence>
<keyword evidence="2 4" id="KW-1133">Transmembrane helix</keyword>
<gene>
    <name evidence="6" type="ORF">PG994_008090</name>
</gene>
<comment type="caution">
    <text evidence="6">The sequence shown here is derived from an EMBL/GenBank/DDBJ whole genome shotgun (WGS) entry which is preliminary data.</text>
</comment>
<keyword evidence="7" id="KW-1185">Reference proteome</keyword>
<evidence type="ECO:0000256" key="4">
    <source>
        <dbReference type="RuleBase" id="RU367022"/>
    </source>
</evidence>
<dbReference type="RefSeq" id="XP_066714986.1">
    <property type="nucleotide sequence ID" value="XM_066859499.1"/>
</dbReference>
<feature type="transmembrane region" description="Helical" evidence="4">
    <location>
        <begin position="144"/>
        <end position="162"/>
    </location>
</feature>
<feature type="transmembrane region" description="Helical" evidence="4">
    <location>
        <begin position="67"/>
        <end position="86"/>
    </location>
</feature>
<feature type="compositionally biased region" description="Low complexity" evidence="5">
    <location>
        <begin position="1"/>
        <end position="25"/>
    </location>
</feature>
<keyword evidence="1 4" id="KW-0812">Transmembrane</keyword>
<dbReference type="GeneID" id="92092562"/>